<reference evidence="9" key="1">
    <citation type="submission" date="2018-05" db="EMBL/GenBank/DDBJ databases">
        <title>Azospirillum thermophila sp. nov., a novel isolated from hot spring.</title>
        <authorList>
            <person name="Zhao Z."/>
        </authorList>
    </citation>
    <scope>NUCLEOTIDE SEQUENCE [LARGE SCALE GENOMIC DNA]</scope>
    <source>
        <strain evidence="9">CFH 70021</strain>
    </source>
</reference>
<dbReference type="OrthoDB" id="9800621at2"/>
<dbReference type="EC" id="1.11.1.27" evidence="6"/>
<comment type="similarity">
    <text evidence="6">Belongs to the peroxiredoxin family. Prx5 subfamily.</text>
</comment>
<comment type="catalytic activity">
    <reaction evidence="6">
        <text>a hydroperoxide + 2 glutathione = an alcohol + glutathione disulfide + H2O</text>
        <dbReference type="Rhea" id="RHEA:62632"/>
        <dbReference type="ChEBI" id="CHEBI:15377"/>
        <dbReference type="ChEBI" id="CHEBI:30879"/>
        <dbReference type="ChEBI" id="CHEBI:35924"/>
        <dbReference type="ChEBI" id="CHEBI:57925"/>
        <dbReference type="ChEBI" id="CHEBI:58297"/>
        <dbReference type="EC" id="1.11.1.27"/>
    </reaction>
</comment>
<keyword evidence="4 6" id="KW-0676">Redox-active center</keyword>
<dbReference type="PROSITE" id="PS51352">
    <property type="entry name" value="THIOREDOXIN_2"/>
    <property type="match status" value="1"/>
</dbReference>
<dbReference type="PANTHER" id="PTHR10430">
    <property type="entry name" value="PEROXIREDOXIN"/>
    <property type="match status" value="1"/>
</dbReference>
<dbReference type="GO" id="GO:0042744">
    <property type="term" value="P:hydrogen peroxide catabolic process"/>
    <property type="evidence" value="ECO:0007669"/>
    <property type="project" value="TreeGrafter"/>
</dbReference>
<dbReference type="GO" id="GO:0008379">
    <property type="term" value="F:thioredoxin peroxidase activity"/>
    <property type="evidence" value="ECO:0007669"/>
    <property type="project" value="InterPro"/>
</dbReference>
<sequence length="160" mass="16828">MTIQVGDTIPSVTLKHLTDNGMQDITTDSIFKGKTVVLFSVPGAYTPTCSAKHLPGFVQNAEALKAKGVDTIVCLAVNDPFVMRAWGEKNNVSDKVQMLPDGNATFTSALGLTMDGSGYGLGTRGQRFALVAKDGKVTHLAVEKPGQFEVSSAEAILAAV</sequence>
<evidence type="ECO:0000256" key="2">
    <source>
        <dbReference type="ARBA" id="ARBA00022862"/>
    </source>
</evidence>
<feature type="active site" description="Cysteine sulfenic acid (-SOH) intermediate" evidence="5">
    <location>
        <position position="49"/>
    </location>
</feature>
<dbReference type="GO" id="GO:0034599">
    <property type="term" value="P:cellular response to oxidative stress"/>
    <property type="evidence" value="ECO:0007669"/>
    <property type="project" value="InterPro"/>
</dbReference>
<dbReference type="InterPro" id="IPR037944">
    <property type="entry name" value="PRX5-like"/>
</dbReference>
<dbReference type="PANTHER" id="PTHR10430:SF16">
    <property type="entry name" value="PEROXIREDOXIN-5, MITOCHONDRIAL"/>
    <property type="match status" value="1"/>
</dbReference>
<protein>
    <recommendedName>
        <fullName evidence="6">Glutathione-dependent peroxiredoxin</fullName>
        <ecNumber evidence="6">1.11.1.27</ecNumber>
    </recommendedName>
</protein>
<comment type="function">
    <text evidence="6">Thiol-specific peroxidase that catalyzes the reduction of hydrogen peroxide and organic hydroperoxides to water and alcohols, respectively. Plays a role in cell protection against oxidative stress by detoxifying peroxides.</text>
</comment>
<dbReference type="AlphaFoldDB" id="A0A2S2CMH2"/>
<evidence type="ECO:0000256" key="6">
    <source>
        <dbReference type="RuleBase" id="RU366011"/>
    </source>
</evidence>
<feature type="domain" description="Thioredoxin" evidence="7">
    <location>
        <begin position="3"/>
        <end position="160"/>
    </location>
</feature>
<evidence type="ECO:0000256" key="5">
    <source>
        <dbReference type="PIRSR" id="PIRSR637944-1"/>
    </source>
</evidence>
<dbReference type="GO" id="GO:0045454">
    <property type="term" value="P:cell redox homeostasis"/>
    <property type="evidence" value="ECO:0007669"/>
    <property type="project" value="TreeGrafter"/>
</dbReference>
<evidence type="ECO:0000256" key="4">
    <source>
        <dbReference type="ARBA" id="ARBA00023284"/>
    </source>
</evidence>
<evidence type="ECO:0000313" key="9">
    <source>
        <dbReference type="Proteomes" id="UP000245629"/>
    </source>
</evidence>
<dbReference type="GO" id="GO:0005737">
    <property type="term" value="C:cytoplasm"/>
    <property type="evidence" value="ECO:0007669"/>
    <property type="project" value="TreeGrafter"/>
</dbReference>
<keyword evidence="2 6" id="KW-0049">Antioxidant</keyword>
<organism evidence="8 9">
    <name type="scientific">Azospirillum thermophilum</name>
    <dbReference type="NCBI Taxonomy" id="2202148"/>
    <lineage>
        <taxon>Bacteria</taxon>
        <taxon>Pseudomonadati</taxon>
        <taxon>Pseudomonadota</taxon>
        <taxon>Alphaproteobacteria</taxon>
        <taxon>Rhodospirillales</taxon>
        <taxon>Azospirillaceae</taxon>
        <taxon>Azospirillum</taxon>
    </lineage>
</organism>
<dbReference type="RefSeq" id="WP_109324780.1">
    <property type="nucleotide sequence ID" value="NZ_CP029352.1"/>
</dbReference>
<keyword evidence="9" id="KW-1185">Reference proteome</keyword>
<dbReference type="FunFam" id="3.40.30.10:FF:000020">
    <property type="entry name" value="Peroxiredoxin"/>
    <property type="match status" value="1"/>
</dbReference>
<evidence type="ECO:0000256" key="3">
    <source>
        <dbReference type="ARBA" id="ARBA00023002"/>
    </source>
</evidence>
<evidence type="ECO:0000259" key="7">
    <source>
        <dbReference type="PROSITE" id="PS51352"/>
    </source>
</evidence>
<dbReference type="Gene3D" id="3.40.30.10">
    <property type="entry name" value="Glutaredoxin"/>
    <property type="match status" value="1"/>
</dbReference>
<keyword evidence="1 6" id="KW-0575">Peroxidase</keyword>
<dbReference type="InterPro" id="IPR013766">
    <property type="entry name" value="Thioredoxin_domain"/>
</dbReference>
<dbReference type="KEGG" id="azz:DEW08_04405"/>
<dbReference type="Proteomes" id="UP000245629">
    <property type="component" value="Chromosome 1"/>
</dbReference>
<dbReference type="EMBL" id="CP029352">
    <property type="protein sequence ID" value="AWK85507.1"/>
    <property type="molecule type" value="Genomic_DNA"/>
</dbReference>
<dbReference type="Pfam" id="PF08534">
    <property type="entry name" value="Redoxin"/>
    <property type="match status" value="1"/>
</dbReference>
<dbReference type="SUPFAM" id="SSF52833">
    <property type="entry name" value="Thioredoxin-like"/>
    <property type="match status" value="1"/>
</dbReference>
<name>A0A2S2CMH2_9PROT</name>
<evidence type="ECO:0000313" key="8">
    <source>
        <dbReference type="EMBL" id="AWK85507.1"/>
    </source>
</evidence>
<accession>A0A2S2CMH2</accession>
<dbReference type="CDD" id="cd03013">
    <property type="entry name" value="PRX5_like"/>
    <property type="match status" value="1"/>
</dbReference>
<gene>
    <name evidence="8" type="ORF">DEW08_04405</name>
</gene>
<dbReference type="InterPro" id="IPR036249">
    <property type="entry name" value="Thioredoxin-like_sf"/>
</dbReference>
<dbReference type="InterPro" id="IPR013740">
    <property type="entry name" value="Redoxin"/>
</dbReference>
<keyword evidence="3 6" id="KW-0560">Oxidoreductase</keyword>
<evidence type="ECO:0000256" key="1">
    <source>
        <dbReference type="ARBA" id="ARBA00022559"/>
    </source>
</evidence>
<proteinExistence type="inferred from homology"/>